<dbReference type="Proteomes" id="UP001597068">
    <property type="component" value="Unassembled WGS sequence"/>
</dbReference>
<evidence type="ECO:0000256" key="5">
    <source>
        <dbReference type="SAM" id="MobiDB-lite"/>
    </source>
</evidence>
<dbReference type="InterPro" id="IPR050103">
    <property type="entry name" value="Class-III_PLP-dep_AT"/>
</dbReference>
<accession>A0ABW3G2U1</accession>
<dbReference type="GO" id="GO:0008483">
    <property type="term" value="F:transaminase activity"/>
    <property type="evidence" value="ECO:0007669"/>
    <property type="project" value="UniProtKB-KW"/>
</dbReference>
<dbReference type="Gene3D" id="3.40.640.10">
    <property type="entry name" value="Type I PLP-dependent aspartate aminotransferase-like (Major domain)"/>
    <property type="match status" value="1"/>
</dbReference>
<evidence type="ECO:0000256" key="3">
    <source>
        <dbReference type="ARBA" id="ARBA00022898"/>
    </source>
</evidence>
<dbReference type="InterPro" id="IPR049704">
    <property type="entry name" value="Aminotrans_3_PPA_site"/>
</dbReference>
<feature type="region of interest" description="Disordered" evidence="5">
    <location>
        <begin position="1"/>
        <end position="30"/>
    </location>
</feature>
<name>A0ABW3G2U1_9NOCA</name>
<dbReference type="InterPro" id="IPR015422">
    <property type="entry name" value="PyrdxlP-dep_Trfase_small"/>
</dbReference>
<dbReference type="Gene3D" id="3.90.1150.10">
    <property type="entry name" value="Aspartate Aminotransferase, domain 1"/>
    <property type="match status" value="1"/>
</dbReference>
<sequence length="453" mass="46715">MTSTLASGSPAASAAGTQQTTAAAPGARAPRATLSPALKQATPVIVDHAQGSWIHGTDGRDYLDFTTGIGVTSTGHCHPRVVAAAQEQCGKIIHAQYTTVMHQPLLALTDALGEVLPDGLDSVFYANSGSEAVEASIRLARMATGKPNIVVFQGGFHGRTVAAASLTTAGTKFSAGFSPLMSGVHMAPFPYSYRYGMDETAAVEFALRELDYLFASRVAPNDTAAMLIEPVLGDGGYLPTPPAFLQGLRERADRLGIVLIVDEVQAGVGRTGRFWGHQFAEGVVPDILITAKGIASGFPISAIAASTELMSKAWPGSQGGTYGGNAVAAAAGVETLAVIRDENLVENARIRGDQLLAGLEEIKARNPRIGDVRGRGLMAGIEFVDPSAAGAVPVPDAAAAAAVQQACIGHDLLTLTCGPLGNVVRLIPALVVTEDEITAGLQRFAAAVDDALA</sequence>
<evidence type="ECO:0000256" key="1">
    <source>
        <dbReference type="ARBA" id="ARBA00001933"/>
    </source>
</evidence>
<dbReference type="Pfam" id="PF00202">
    <property type="entry name" value="Aminotran_3"/>
    <property type="match status" value="1"/>
</dbReference>
<proteinExistence type="inferred from homology"/>
<keyword evidence="6" id="KW-0808">Transferase</keyword>
<keyword evidence="6" id="KW-0032">Aminotransferase</keyword>
<dbReference type="PANTHER" id="PTHR11986:SF58">
    <property type="entry name" value="LEUCINE_METHIONINE RACEMASE"/>
    <property type="match status" value="1"/>
</dbReference>
<evidence type="ECO:0000313" key="7">
    <source>
        <dbReference type="Proteomes" id="UP001597068"/>
    </source>
</evidence>
<evidence type="ECO:0000256" key="4">
    <source>
        <dbReference type="RuleBase" id="RU003560"/>
    </source>
</evidence>
<comment type="cofactor">
    <cofactor evidence="1">
        <name>pyridoxal 5'-phosphate</name>
        <dbReference type="ChEBI" id="CHEBI:597326"/>
    </cofactor>
</comment>
<dbReference type="InterPro" id="IPR005814">
    <property type="entry name" value="Aminotrans_3"/>
</dbReference>
<dbReference type="EMBL" id="JBHTIL010000001">
    <property type="protein sequence ID" value="MFD0924969.1"/>
    <property type="molecule type" value="Genomic_DNA"/>
</dbReference>
<dbReference type="InterPro" id="IPR015421">
    <property type="entry name" value="PyrdxlP-dep_Trfase_major"/>
</dbReference>
<dbReference type="CDD" id="cd00610">
    <property type="entry name" value="OAT_like"/>
    <property type="match status" value="1"/>
</dbReference>
<keyword evidence="3 4" id="KW-0663">Pyridoxal phosphate</keyword>
<dbReference type="PANTHER" id="PTHR11986">
    <property type="entry name" value="AMINOTRANSFERASE CLASS III"/>
    <property type="match status" value="1"/>
</dbReference>
<dbReference type="InterPro" id="IPR015424">
    <property type="entry name" value="PyrdxlP-dep_Trfase"/>
</dbReference>
<dbReference type="PROSITE" id="PS00600">
    <property type="entry name" value="AA_TRANSFER_CLASS_3"/>
    <property type="match status" value="1"/>
</dbReference>
<evidence type="ECO:0000256" key="2">
    <source>
        <dbReference type="ARBA" id="ARBA00008954"/>
    </source>
</evidence>
<reference evidence="7" key="1">
    <citation type="journal article" date="2019" name="Int. J. Syst. Evol. Microbiol.">
        <title>The Global Catalogue of Microorganisms (GCM) 10K type strain sequencing project: providing services to taxonomists for standard genome sequencing and annotation.</title>
        <authorList>
            <consortium name="The Broad Institute Genomics Platform"/>
            <consortium name="The Broad Institute Genome Sequencing Center for Infectious Disease"/>
            <person name="Wu L."/>
            <person name="Ma J."/>
        </authorList>
    </citation>
    <scope>NUCLEOTIDE SEQUENCE [LARGE SCALE GENOMIC DNA]</scope>
    <source>
        <strain evidence="7">CCUG 50873</strain>
    </source>
</reference>
<gene>
    <name evidence="6" type="ORF">ACFQ04_04385</name>
</gene>
<organism evidence="6 7">
    <name type="scientific">Williamsia deligens</name>
    <dbReference type="NCBI Taxonomy" id="321325"/>
    <lineage>
        <taxon>Bacteria</taxon>
        <taxon>Bacillati</taxon>
        <taxon>Actinomycetota</taxon>
        <taxon>Actinomycetes</taxon>
        <taxon>Mycobacteriales</taxon>
        <taxon>Nocardiaceae</taxon>
        <taxon>Williamsia</taxon>
    </lineage>
</organism>
<dbReference type="PIRSF" id="PIRSF000521">
    <property type="entry name" value="Transaminase_4ab_Lys_Orn"/>
    <property type="match status" value="1"/>
</dbReference>
<comment type="caution">
    <text evidence="6">The sequence shown here is derived from an EMBL/GenBank/DDBJ whole genome shotgun (WGS) entry which is preliminary data.</text>
</comment>
<dbReference type="SUPFAM" id="SSF53383">
    <property type="entry name" value="PLP-dependent transferases"/>
    <property type="match status" value="1"/>
</dbReference>
<dbReference type="RefSeq" id="WP_253647046.1">
    <property type="nucleotide sequence ID" value="NZ_BAAAMO010000002.1"/>
</dbReference>
<comment type="similarity">
    <text evidence="2 4">Belongs to the class-III pyridoxal-phosphate-dependent aminotransferase family.</text>
</comment>
<evidence type="ECO:0000313" key="6">
    <source>
        <dbReference type="EMBL" id="MFD0924969.1"/>
    </source>
</evidence>
<protein>
    <submittedName>
        <fullName evidence="6">Aspartate aminotransferase family protein</fullName>
    </submittedName>
</protein>
<keyword evidence="7" id="KW-1185">Reference proteome</keyword>